<evidence type="ECO:0000256" key="1">
    <source>
        <dbReference type="SAM" id="MobiDB-lite"/>
    </source>
</evidence>
<protein>
    <submittedName>
        <fullName evidence="2">Uncharacterized protein</fullName>
    </submittedName>
</protein>
<gene>
    <name evidence="2" type="ORF">NDU88_006010</name>
</gene>
<dbReference type="Proteomes" id="UP001066276">
    <property type="component" value="Chromosome 7"/>
</dbReference>
<comment type="caution">
    <text evidence="2">The sequence shown here is derived from an EMBL/GenBank/DDBJ whole genome shotgun (WGS) entry which is preliminary data.</text>
</comment>
<evidence type="ECO:0000313" key="3">
    <source>
        <dbReference type="Proteomes" id="UP001066276"/>
    </source>
</evidence>
<keyword evidence="3" id="KW-1185">Reference proteome</keyword>
<organism evidence="2 3">
    <name type="scientific">Pleurodeles waltl</name>
    <name type="common">Iberian ribbed newt</name>
    <dbReference type="NCBI Taxonomy" id="8319"/>
    <lineage>
        <taxon>Eukaryota</taxon>
        <taxon>Metazoa</taxon>
        <taxon>Chordata</taxon>
        <taxon>Craniata</taxon>
        <taxon>Vertebrata</taxon>
        <taxon>Euteleostomi</taxon>
        <taxon>Amphibia</taxon>
        <taxon>Batrachia</taxon>
        <taxon>Caudata</taxon>
        <taxon>Salamandroidea</taxon>
        <taxon>Salamandridae</taxon>
        <taxon>Pleurodelinae</taxon>
        <taxon>Pleurodeles</taxon>
    </lineage>
</organism>
<accession>A0AAV7PK92</accession>
<name>A0AAV7PK92_PLEWA</name>
<feature type="region of interest" description="Disordered" evidence="1">
    <location>
        <begin position="50"/>
        <end position="74"/>
    </location>
</feature>
<proteinExistence type="predicted"/>
<dbReference type="AlphaFoldDB" id="A0AAV7PK92"/>
<evidence type="ECO:0000313" key="2">
    <source>
        <dbReference type="EMBL" id="KAJ1127614.1"/>
    </source>
</evidence>
<dbReference type="EMBL" id="JANPWB010000011">
    <property type="protein sequence ID" value="KAJ1127614.1"/>
    <property type="molecule type" value="Genomic_DNA"/>
</dbReference>
<feature type="compositionally biased region" description="Basic and acidic residues" evidence="1">
    <location>
        <begin position="64"/>
        <end position="74"/>
    </location>
</feature>
<reference evidence="2" key="1">
    <citation type="journal article" date="2022" name="bioRxiv">
        <title>Sequencing and chromosome-scale assembly of the giantPleurodeles waltlgenome.</title>
        <authorList>
            <person name="Brown T."/>
            <person name="Elewa A."/>
            <person name="Iarovenko S."/>
            <person name="Subramanian E."/>
            <person name="Araus A.J."/>
            <person name="Petzold A."/>
            <person name="Susuki M."/>
            <person name="Suzuki K.-i.T."/>
            <person name="Hayashi T."/>
            <person name="Toyoda A."/>
            <person name="Oliveira C."/>
            <person name="Osipova E."/>
            <person name="Leigh N.D."/>
            <person name="Simon A."/>
            <person name="Yun M.H."/>
        </authorList>
    </citation>
    <scope>NUCLEOTIDE SEQUENCE</scope>
    <source>
        <strain evidence="2">20211129_DDA</strain>
        <tissue evidence="2">Liver</tissue>
    </source>
</reference>
<sequence length="142" mass="15350">MLRDRAETAVGSPGAARGSCVTLGAFPPAATPHFGVAFRDPWAAREDRALLSPAQPCSPLDQTPPRDRKWERWSPEAHVEGTGRDLAYLPWRRAAVGSRLEDPCGQGEEGLSWSGEVEVRLYLRPPPPARAGDNVPQEEGGA</sequence>